<dbReference type="AlphaFoldDB" id="A0A2U2J7U9"/>
<feature type="transmembrane region" description="Helical" evidence="1">
    <location>
        <begin position="90"/>
        <end position="108"/>
    </location>
</feature>
<accession>A0A2U2J7U9</accession>
<keyword evidence="1" id="KW-0812">Transmembrane</keyword>
<organism evidence="2 3">
    <name type="scientific">Polaribacter aquimarinus</name>
    <dbReference type="NCBI Taxonomy" id="2100726"/>
    <lineage>
        <taxon>Bacteria</taxon>
        <taxon>Pseudomonadati</taxon>
        <taxon>Bacteroidota</taxon>
        <taxon>Flavobacteriia</taxon>
        <taxon>Flavobacteriales</taxon>
        <taxon>Flavobacteriaceae</taxon>
    </lineage>
</organism>
<proteinExistence type="predicted"/>
<dbReference type="OrthoDB" id="9812349at2"/>
<comment type="caution">
    <text evidence="2">The sequence shown here is derived from an EMBL/GenBank/DDBJ whole genome shotgun (WGS) entry which is preliminary data.</text>
</comment>
<dbReference type="EMBL" id="QFFG01000006">
    <property type="protein sequence ID" value="PWG04415.1"/>
    <property type="molecule type" value="Genomic_DNA"/>
</dbReference>
<sequence>MDWYLKVLKQYADFSGRARRKEYWMFMLFHLIIIFLLSFLLGFSSNDFGDDSGPSPIVIGVLGIYFLATLIPSIAVTVRRLHDIGKSGWFYLLNFIPYIGGFIVLIFTCMDSENKTNQWGNNPKGIGNDSNIDLIGKE</sequence>
<keyword evidence="1" id="KW-0472">Membrane</keyword>
<dbReference type="Pfam" id="PF05656">
    <property type="entry name" value="DUF805"/>
    <property type="match status" value="1"/>
</dbReference>
<protein>
    <submittedName>
        <fullName evidence="2">DUF805 domain-containing protein</fullName>
    </submittedName>
</protein>
<dbReference type="RefSeq" id="WP_109405785.1">
    <property type="nucleotide sequence ID" value="NZ_QFFG01000006.1"/>
</dbReference>
<keyword evidence="1" id="KW-1133">Transmembrane helix</keyword>
<dbReference type="GO" id="GO:0005886">
    <property type="term" value="C:plasma membrane"/>
    <property type="evidence" value="ECO:0007669"/>
    <property type="project" value="TreeGrafter"/>
</dbReference>
<dbReference type="InterPro" id="IPR008523">
    <property type="entry name" value="DUF805"/>
</dbReference>
<evidence type="ECO:0000313" key="3">
    <source>
        <dbReference type="Proteomes" id="UP000245670"/>
    </source>
</evidence>
<evidence type="ECO:0000256" key="1">
    <source>
        <dbReference type="SAM" id="Phobius"/>
    </source>
</evidence>
<dbReference type="Proteomes" id="UP000245670">
    <property type="component" value="Unassembled WGS sequence"/>
</dbReference>
<dbReference type="PANTHER" id="PTHR34980:SF2">
    <property type="entry name" value="INNER MEMBRANE PROTEIN YHAH-RELATED"/>
    <property type="match status" value="1"/>
</dbReference>
<feature type="transmembrane region" description="Helical" evidence="1">
    <location>
        <begin position="57"/>
        <end position="78"/>
    </location>
</feature>
<keyword evidence="3" id="KW-1185">Reference proteome</keyword>
<evidence type="ECO:0000313" key="2">
    <source>
        <dbReference type="EMBL" id="PWG04415.1"/>
    </source>
</evidence>
<name>A0A2U2J7U9_9FLAO</name>
<reference evidence="2 3" key="1">
    <citation type="submission" date="2018-05" db="EMBL/GenBank/DDBJ databases">
        <title>Polaribacter aquimarinus sp. nov., isolated from sediment in a sediment of sea.</title>
        <authorList>
            <person name="Lu D."/>
        </authorList>
    </citation>
    <scope>NUCLEOTIDE SEQUENCE [LARGE SCALE GENOMIC DNA]</scope>
    <source>
        <strain evidence="2 3">ZY113</strain>
    </source>
</reference>
<gene>
    <name evidence="2" type="ORF">DIS07_13505</name>
</gene>
<feature type="transmembrane region" description="Helical" evidence="1">
    <location>
        <begin position="23"/>
        <end position="45"/>
    </location>
</feature>
<dbReference type="PANTHER" id="PTHR34980">
    <property type="entry name" value="INNER MEMBRANE PROTEIN-RELATED-RELATED"/>
    <property type="match status" value="1"/>
</dbReference>